<feature type="compositionally biased region" description="Basic and acidic residues" evidence="8">
    <location>
        <begin position="9"/>
        <end position="18"/>
    </location>
</feature>
<feature type="region of interest" description="Disordered" evidence="8">
    <location>
        <begin position="1"/>
        <end position="32"/>
    </location>
</feature>
<reference evidence="10 11" key="1">
    <citation type="journal article" date="2019" name="Int. J. Syst. Evol. Microbiol.">
        <title>The Global Catalogue of Microorganisms (GCM) 10K type strain sequencing project: providing services to taxonomists for standard genome sequencing and annotation.</title>
        <authorList>
            <consortium name="The Broad Institute Genomics Platform"/>
            <consortium name="The Broad Institute Genome Sequencing Center for Infectious Disease"/>
            <person name="Wu L."/>
            <person name="Ma J."/>
        </authorList>
    </citation>
    <scope>NUCLEOTIDE SEQUENCE [LARGE SCALE GENOMIC DNA]</scope>
    <source>
        <strain evidence="10 11">JCM 12928</strain>
    </source>
</reference>
<evidence type="ECO:0000256" key="7">
    <source>
        <dbReference type="ARBA" id="ARBA00032272"/>
    </source>
</evidence>
<evidence type="ECO:0000256" key="1">
    <source>
        <dbReference type="ARBA" id="ARBA00000847"/>
    </source>
</evidence>
<accession>A0ABN1H0P7</accession>
<keyword evidence="11" id="KW-1185">Reference proteome</keyword>
<evidence type="ECO:0000256" key="8">
    <source>
        <dbReference type="SAM" id="MobiDB-lite"/>
    </source>
</evidence>
<dbReference type="Gene3D" id="3.90.79.10">
    <property type="entry name" value="Nucleoside Triphosphate Pyrophosphohydrolase"/>
    <property type="match status" value="1"/>
</dbReference>
<dbReference type="PANTHER" id="PTHR11839:SF18">
    <property type="entry name" value="NUDIX HYDROLASE DOMAIN-CONTAINING PROTEIN"/>
    <property type="match status" value="1"/>
</dbReference>
<dbReference type="GO" id="GO:0016787">
    <property type="term" value="F:hydrolase activity"/>
    <property type="evidence" value="ECO:0007669"/>
    <property type="project" value="UniProtKB-KW"/>
</dbReference>
<dbReference type="SUPFAM" id="SSF55811">
    <property type="entry name" value="Nudix"/>
    <property type="match status" value="1"/>
</dbReference>
<evidence type="ECO:0000256" key="6">
    <source>
        <dbReference type="ARBA" id="ARBA00032162"/>
    </source>
</evidence>
<comment type="cofactor">
    <cofactor evidence="2">
        <name>Mg(2+)</name>
        <dbReference type="ChEBI" id="CHEBI:18420"/>
    </cofactor>
</comment>
<sequence length="222" mass="24712">MRHTPPMTDSRKDFDADRPLPAWDDGSDHPPAWIDAGQSTLFESPWMRLTRHDATAPTGHRADYVVMRPQNMSVGVLPLHEDGTVTLVGQQRFALMNWSWEMPEGGAPFDEDPLEGAKRELAEEAGLKAGTWLPAYKAEMTNSITDERAMAWLAWDLSPAPFAPDPTEIMRVARVPFGDLLREIERGAIRDMFTLATALRAYHMAQTGKLPADLSKAMLASV</sequence>
<evidence type="ECO:0000256" key="4">
    <source>
        <dbReference type="ARBA" id="ARBA00016377"/>
    </source>
</evidence>
<proteinExistence type="inferred from homology"/>
<evidence type="ECO:0000313" key="10">
    <source>
        <dbReference type="EMBL" id="GAA0625630.1"/>
    </source>
</evidence>
<name>A0ABN1H0P7_9CAUL</name>
<comment type="caution">
    <text evidence="10">The sequence shown here is derived from an EMBL/GenBank/DDBJ whole genome shotgun (WGS) entry which is preliminary data.</text>
</comment>
<dbReference type="EMBL" id="BAAAGA010000005">
    <property type="protein sequence ID" value="GAA0625630.1"/>
    <property type="molecule type" value="Genomic_DNA"/>
</dbReference>
<dbReference type="InterPro" id="IPR000086">
    <property type="entry name" value="NUDIX_hydrolase_dom"/>
</dbReference>
<gene>
    <name evidence="10" type="ORF">GCM10009422_22830</name>
</gene>
<dbReference type="PANTHER" id="PTHR11839">
    <property type="entry name" value="UDP/ADP-SUGAR PYROPHOSPHATASE"/>
    <property type="match status" value="1"/>
</dbReference>
<dbReference type="Proteomes" id="UP001501352">
    <property type="component" value="Unassembled WGS sequence"/>
</dbReference>
<dbReference type="Pfam" id="PF00293">
    <property type="entry name" value="NUDIX"/>
    <property type="match status" value="1"/>
</dbReference>
<evidence type="ECO:0000256" key="2">
    <source>
        <dbReference type="ARBA" id="ARBA00001946"/>
    </source>
</evidence>
<keyword evidence="5 10" id="KW-0378">Hydrolase</keyword>
<dbReference type="CDD" id="cd24161">
    <property type="entry name" value="NUDIX_ADPRase_Ndx2"/>
    <property type="match status" value="1"/>
</dbReference>
<comment type="similarity">
    <text evidence="3">Belongs to the Nudix hydrolase family. NudK subfamily.</text>
</comment>
<comment type="catalytic activity">
    <reaction evidence="1">
        <text>GDP-alpha-D-mannose + H2O = alpha-D-mannose 1-phosphate + GMP + 2 H(+)</text>
        <dbReference type="Rhea" id="RHEA:27978"/>
        <dbReference type="ChEBI" id="CHEBI:15377"/>
        <dbReference type="ChEBI" id="CHEBI:15378"/>
        <dbReference type="ChEBI" id="CHEBI:57527"/>
        <dbReference type="ChEBI" id="CHEBI:58115"/>
        <dbReference type="ChEBI" id="CHEBI:58409"/>
    </reaction>
</comment>
<evidence type="ECO:0000256" key="5">
    <source>
        <dbReference type="ARBA" id="ARBA00022801"/>
    </source>
</evidence>
<dbReference type="InterPro" id="IPR015797">
    <property type="entry name" value="NUDIX_hydrolase-like_dom_sf"/>
</dbReference>
<dbReference type="PROSITE" id="PS51462">
    <property type="entry name" value="NUDIX"/>
    <property type="match status" value="1"/>
</dbReference>
<evidence type="ECO:0000259" key="9">
    <source>
        <dbReference type="PROSITE" id="PS51462"/>
    </source>
</evidence>
<dbReference type="PROSITE" id="PS00893">
    <property type="entry name" value="NUDIX_BOX"/>
    <property type="match status" value="1"/>
</dbReference>
<evidence type="ECO:0000256" key="3">
    <source>
        <dbReference type="ARBA" id="ARBA00007275"/>
    </source>
</evidence>
<evidence type="ECO:0000313" key="11">
    <source>
        <dbReference type="Proteomes" id="UP001501352"/>
    </source>
</evidence>
<feature type="domain" description="Nudix hydrolase" evidence="9">
    <location>
        <begin position="69"/>
        <end position="197"/>
    </location>
</feature>
<dbReference type="InterPro" id="IPR020084">
    <property type="entry name" value="NUDIX_hydrolase_CS"/>
</dbReference>
<protein>
    <recommendedName>
        <fullName evidence="4">GDP-mannose pyrophosphatase</fullName>
    </recommendedName>
    <alternativeName>
        <fullName evidence="6">GDP-mannose hydrolase</fullName>
    </alternativeName>
    <alternativeName>
        <fullName evidence="7">GDPMK</fullName>
    </alternativeName>
</protein>
<organism evidence="10 11">
    <name type="scientific">Brevundimonas kwangchunensis</name>
    <dbReference type="NCBI Taxonomy" id="322163"/>
    <lineage>
        <taxon>Bacteria</taxon>
        <taxon>Pseudomonadati</taxon>
        <taxon>Pseudomonadota</taxon>
        <taxon>Alphaproteobacteria</taxon>
        <taxon>Caulobacterales</taxon>
        <taxon>Caulobacteraceae</taxon>
        <taxon>Brevundimonas</taxon>
    </lineage>
</organism>